<dbReference type="EMBL" id="JAPNKA010000001">
    <property type="protein sequence ID" value="MCY1076144.1"/>
    <property type="molecule type" value="Genomic_DNA"/>
</dbReference>
<dbReference type="PANTHER" id="PTHR46696:SF1">
    <property type="entry name" value="CYTOCHROME P450 YJIB-RELATED"/>
    <property type="match status" value="1"/>
</dbReference>
<evidence type="ECO:0000313" key="3">
    <source>
        <dbReference type="EMBL" id="MCY1076144.1"/>
    </source>
</evidence>
<keyword evidence="2" id="KW-0349">Heme</keyword>
<dbReference type="PANTHER" id="PTHR46696">
    <property type="entry name" value="P450, PUTATIVE (EUROFUNG)-RELATED"/>
    <property type="match status" value="1"/>
</dbReference>
<keyword evidence="2" id="KW-0479">Metal-binding</keyword>
<reference evidence="3 4" key="1">
    <citation type="submission" date="2022-11" db="EMBL/GenBank/DDBJ databases">
        <title>Minimal conservation of predation-associated metabolite biosynthetic gene clusters underscores biosynthetic potential of Myxococcota including descriptions for ten novel species: Archangium lansinium sp. nov., Myxococcus landrumus sp. nov., Nannocystis bai.</title>
        <authorList>
            <person name="Ahearne A."/>
            <person name="Stevens C."/>
            <person name="Phillips K."/>
        </authorList>
    </citation>
    <scope>NUCLEOTIDE SEQUENCE [LARGE SCALE GENOMIC DNA]</scope>
    <source>
        <strain evidence="3 4">MIWBW</strain>
    </source>
</reference>
<keyword evidence="2" id="KW-0560">Oxidoreductase</keyword>
<sequence length="397" mass="44472">MSSRVNLLAPEVRANPYPVYAELRRNAPVSQVDPGGLWAVTRYADAAAVLKNPQLYASEGFRQAYRPAWFSDYPLADSMLVMDPPHHTRLRALVNRAFGASVMTRLEPRIRQLAEQTVAELPTGRSVDFAEAWSVRIPLAVIAELIGLSPSVYPQLKRWADLFGTFTGIGPNDTERQELMRNTVAEARQHFEQVLEERRREPREDLVSDLLKARVEGEALSSAELMGFMFLLVVAGMETTVHLMNHSAIRLRDEPELMAKLRADRSLIPRFVDEMLRYEPPVHGVFRMTTQEVELGGVRLPKGARLLVMLCSANRDEAQFPNPDRFDLERPGPQNLPFGQGIHYCLGAQLARLEGRLGTEALVTRFSRLSPGDGPVRWNSSLVVRGPLSLPLVAHPA</sequence>
<accession>A0ABT4A4G4</accession>
<keyword evidence="2" id="KW-0408">Iron</keyword>
<dbReference type="Gene3D" id="1.10.630.10">
    <property type="entry name" value="Cytochrome P450"/>
    <property type="match status" value="1"/>
</dbReference>
<organism evidence="3 4">
    <name type="scientific">Archangium lansingense</name>
    <dbReference type="NCBI Taxonomy" id="2995310"/>
    <lineage>
        <taxon>Bacteria</taxon>
        <taxon>Pseudomonadati</taxon>
        <taxon>Myxococcota</taxon>
        <taxon>Myxococcia</taxon>
        <taxon>Myxococcales</taxon>
        <taxon>Cystobacterineae</taxon>
        <taxon>Archangiaceae</taxon>
        <taxon>Archangium</taxon>
    </lineage>
</organism>
<keyword evidence="2" id="KW-0503">Monooxygenase</keyword>
<dbReference type="InterPro" id="IPR017972">
    <property type="entry name" value="Cyt_P450_CS"/>
</dbReference>
<dbReference type="InterPro" id="IPR036396">
    <property type="entry name" value="Cyt_P450_sf"/>
</dbReference>
<dbReference type="PROSITE" id="PS00086">
    <property type="entry name" value="CYTOCHROME_P450"/>
    <property type="match status" value="1"/>
</dbReference>
<dbReference type="PRINTS" id="PR00385">
    <property type="entry name" value="P450"/>
</dbReference>
<comment type="similarity">
    <text evidence="1 2">Belongs to the cytochrome P450 family.</text>
</comment>
<dbReference type="InterPro" id="IPR002397">
    <property type="entry name" value="Cyt_P450_B"/>
</dbReference>
<dbReference type="Pfam" id="PF00067">
    <property type="entry name" value="p450"/>
    <property type="match status" value="1"/>
</dbReference>
<name>A0ABT4A4G4_9BACT</name>
<evidence type="ECO:0000256" key="1">
    <source>
        <dbReference type="ARBA" id="ARBA00010617"/>
    </source>
</evidence>
<dbReference type="RefSeq" id="WP_267535050.1">
    <property type="nucleotide sequence ID" value="NZ_JAPNKA010000001.1"/>
</dbReference>
<dbReference type="SUPFAM" id="SSF48264">
    <property type="entry name" value="Cytochrome P450"/>
    <property type="match status" value="1"/>
</dbReference>
<dbReference type="Proteomes" id="UP001207654">
    <property type="component" value="Unassembled WGS sequence"/>
</dbReference>
<gene>
    <name evidence="3" type="ORF">OV287_16840</name>
</gene>
<evidence type="ECO:0000256" key="2">
    <source>
        <dbReference type="RuleBase" id="RU000461"/>
    </source>
</evidence>
<dbReference type="InterPro" id="IPR001128">
    <property type="entry name" value="Cyt_P450"/>
</dbReference>
<dbReference type="PRINTS" id="PR00359">
    <property type="entry name" value="BP450"/>
</dbReference>
<comment type="caution">
    <text evidence="3">The sequence shown here is derived from an EMBL/GenBank/DDBJ whole genome shotgun (WGS) entry which is preliminary data.</text>
</comment>
<evidence type="ECO:0000313" key="4">
    <source>
        <dbReference type="Proteomes" id="UP001207654"/>
    </source>
</evidence>
<proteinExistence type="inferred from homology"/>
<protein>
    <submittedName>
        <fullName evidence="3">Cytochrome P450</fullName>
    </submittedName>
</protein>
<keyword evidence="4" id="KW-1185">Reference proteome</keyword>